<protein>
    <submittedName>
        <fullName evidence="2">Transmembrane protein 53</fullName>
    </submittedName>
</protein>
<evidence type="ECO:0000313" key="1">
    <source>
        <dbReference type="Proteomes" id="UP000887580"/>
    </source>
</evidence>
<organism evidence="1 2">
    <name type="scientific">Panagrolaimus sp. PS1159</name>
    <dbReference type="NCBI Taxonomy" id="55785"/>
    <lineage>
        <taxon>Eukaryota</taxon>
        <taxon>Metazoa</taxon>
        <taxon>Ecdysozoa</taxon>
        <taxon>Nematoda</taxon>
        <taxon>Chromadorea</taxon>
        <taxon>Rhabditida</taxon>
        <taxon>Tylenchina</taxon>
        <taxon>Panagrolaimomorpha</taxon>
        <taxon>Panagrolaimoidea</taxon>
        <taxon>Panagrolaimidae</taxon>
        <taxon>Panagrolaimus</taxon>
    </lineage>
</organism>
<sequence>MFSVCRRFAPMAALLLASNSYSPPSTSSSTASSFASTSKNNSRNGNLLDEIYFLTQNKKFNQTLVSSSSKETGMTESSPPQKIKNDHIHETKSDAPGAPNVILFGWAGCHDRYLTKYSQIYLDKSCSVVRYTAPIEKIRSFSSYRNFALQFYEKVLDNDDTSSPIVFHVFSMNGCTLFVALWDLLDTLPNGAAIKQRVKGIIFDSSPANVRPMQSANAVSFATLPPSQYSEIFRSAYKVILGLFFASHRATVWIQSFFDSTAFEKNFAYFRMLKIMDLPKNQLYLYSNADDICSDHSIEDFIKHQQERGMNVSSQCWKASAHVQHLRAHPKEYTEICSKFLADSVIPLTPRSS</sequence>
<dbReference type="Proteomes" id="UP000887580">
    <property type="component" value="Unplaced"/>
</dbReference>
<evidence type="ECO:0000313" key="2">
    <source>
        <dbReference type="WBParaSite" id="PS1159_v2.g4912.t1"/>
    </source>
</evidence>
<name>A0AC35GG57_9BILA</name>
<proteinExistence type="predicted"/>
<accession>A0AC35GG57</accession>
<reference evidence="2" key="1">
    <citation type="submission" date="2022-11" db="UniProtKB">
        <authorList>
            <consortium name="WormBaseParasite"/>
        </authorList>
    </citation>
    <scope>IDENTIFICATION</scope>
</reference>
<dbReference type="WBParaSite" id="PS1159_v2.g4912.t1">
    <property type="protein sequence ID" value="PS1159_v2.g4912.t1"/>
    <property type="gene ID" value="PS1159_v2.g4912"/>
</dbReference>